<dbReference type="AlphaFoldDB" id="A0A0C3C0F3"/>
<evidence type="ECO:0000313" key="3">
    <source>
        <dbReference type="Proteomes" id="UP000054166"/>
    </source>
</evidence>
<reference evidence="3" key="2">
    <citation type="submission" date="2015-01" db="EMBL/GenBank/DDBJ databases">
        <title>Evolutionary Origins and Diversification of the Mycorrhizal Mutualists.</title>
        <authorList>
            <consortium name="DOE Joint Genome Institute"/>
            <consortium name="Mycorrhizal Genomics Consortium"/>
            <person name="Kohler A."/>
            <person name="Kuo A."/>
            <person name="Nagy L.G."/>
            <person name="Floudas D."/>
            <person name="Copeland A."/>
            <person name="Barry K.W."/>
            <person name="Cichocki N."/>
            <person name="Veneault-Fourrey C."/>
            <person name="LaButti K."/>
            <person name="Lindquist E.A."/>
            <person name="Lipzen A."/>
            <person name="Lundell T."/>
            <person name="Morin E."/>
            <person name="Murat C."/>
            <person name="Riley R."/>
            <person name="Ohm R."/>
            <person name="Sun H."/>
            <person name="Tunlid A."/>
            <person name="Henrissat B."/>
            <person name="Grigoriev I.V."/>
            <person name="Hibbett D.S."/>
            <person name="Martin F."/>
        </authorList>
    </citation>
    <scope>NUCLEOTIDE SEQUENCE [LARGE SCALE GENOMIC DNA]</scope>
    <source>
        <strain evidence="3">F 1598</strain>
    </source>
</reference>
<feature type="region of interest" description="Disordered" evidence="1">
    <location>
        <begin position="37"/>
        <end position="88"/>
    </location>
</feature>
<accession>A0A0C3C0F3</accession>
<keyword evidence="3" id="KW-1185">Reference proteome</keyword>
<reference evidence="2 3" key="1">
    <citation type="submission" date="2014-04" db="EMBL/GenBank/DDBJ databases">
        <authorList>
            <consortium name="DOE Joint Genome Institute"/>
            <person name="Kuo A."/>
            <person name="Tarkka M."/>
            <person name="Buscot F."/>
            <person name="Kohler A."/>
            <person name="Nagy L.G."/>
            <person name="Floudas D."/>
            <person name="Copeland A."/>
            <person name="Barry K.W."/>
            <person name="Cichocki N."/>
            <person name="Veneault-Fourrey C."/>
            <person name="LaButti K."/>
            <person name="Lindquist E.A."/>
            <person name="Lipzen A."/>
            <person name="Lundell T."/>
            <person name="Morin E."/>
            <person name="Murat C."/>
            <person name="Sun H."/>
            <person name="Tunlid A."/>
            <person name="Henrissat B."/>
            <person name="Grigoriev I.V."/>
            <person name="Hibbett D.S."/>
            <person name="Martin F."/>
            <person name="Nordberg H.P."/>
            <person name="Cantor M.N."/>
            <person name="Hua S.X."/>
        </authorList>
    </citation>
    <scope>NUCLEOTIDE SEQUENCE [LARGE SCALE GENOMIC DNA]</scope>
    <source>
        <strain evidence="2 3">F 1598</strain>
    </source>
</reference>
<feature type="compositionally biased region" description="Basic and acidic residues" evidence="1">
    <location>
        <begin position="52"/>
        <end position="65"/>
    </location>
</feature>
<evidence type="ECO:0000313" key="2">
    <source>
        <dbReference type="EMBL" id="KIM92313.1"/>
    </source>
</evidence>
<dbReference type="InParanoid" id="A0A0C3C0F3"/>
<gene>
    <name evidence="2" type="ORF">PILCRDRAFT_378</name>
</gene>
<dbReference type="Proteomes" id="UP000054166">
    <property type="component" value="Unassembled WGS sequence"/>
</dbReference>
<sequence>MGIQLWVSHFYLPVNAMASQSGTADPIHAFMQRLTRSGPNDHINIADDGGSVEDHDSQGGDRSGDGGDMPEESIDQDLDPETAQESQP</sequence>
<evidence type="ECO:0000256" key="1">
    <source>
        <dbReference type="SAM" id="MobiDB-lite"/>
    </source>
</evidence>
<proteinExistence type="predicted"/>
<dbReference type="HOGENOM" id="CLU_2469865_0_0_1"/>
<organism evidence="2 3">
    <name type="scientific">Piloderma croceum (strain F 1598)</name>
    <dbReference type="NCBI Taxonomy" id="765440"/>
    <lineage>
        <taxon>Eukaryota</taxon>
        <taxon>Fungi</taxon>
        <taxon>Dikarya</taxon>
        <taxon>Basidiomycota</taxon>
        <taxon>Agaricomycotina</taxon>
        <taxon>Agaricomycetes</taxon>
        <taxon>Agaricomycetidae</taxon>
        <taxon>Atheliales</taxon>
        <taxon>Atheliaceae</taxon>
        <taxon>Piloderma</taxon>
    </lineage>
</organism>
<name>A0A0C3C0F3_PILCF</name>
<feature type="compositionally biased region" description="Acidic residues" evidence="1">
    <location>
        <begin position="68"/>
        <end position="82"/>
    </location>
</feature>
<dbReference type="EMBL" id="KN832970">
    <property type="protein sequence ID" value="KIM92313.1"/>
    <property type="molecule type" value="Genomic_DNA"/>
</dbReference>
<protein>
    <submittedName>
        <fullName evidence="2">Uncharacterized protein</fullName>
    </submittedName>
</protein>